<gene>
    <name evidence="2" type="ORF">ACG00Y_09150</name>
</gene>
<dbReference type="Proteomes" id="UP001606210">
    <property type="component" value="Unassembled WGS sequence"/>
</dbReference>
<evidence type="ECO:0000313" key="3">
    <source>
        <dbReference type="Proteomes" id="UP001606210"/>
    </source>
</evidence>
<evidence type="ECO:0000313" key="2">
    <source>
        <dbReference type="EMBL" id="MFG6430076.1"/>
    </source>
</evidence>
<accession>A0ABW7F0T1</accession>
<name>A0ABW7F0T1_9BURK</name>
<evidence type="ECO:0000256" key="1">
    <source>
        <dbReference type="SAM" id="MobiDB-lite"/>
    </source>
</evidence>
<proteinExistence type="predicted"/>
<organism evidence="2 3">
    <name type="scientific">Pelomonas parva</name>
    <dbReference type="NCBI Taxonomy" id="3299032"/>
    <lineage>
        <taxon>Bacteria</taxon>
        <taxon>Pseudomonadati</taxon>
        <taxon>Pseudomonadota</taxon>
        <taxon>Betaproteobacteria</taxon>
        <taxon>Burkholderiales</taxon>
        <taxon>Sphaerotilaceae</taxon>
        <taxon>Roseateles</taxon>
    </lineage>
</organism>
<feature type="region of interest" description="Disordered" evidence="1">
    <location>
        <begin position="1"/>
        <end position="21"/>
    </location>
</feature>
<dbReference type="EMBL" id="JBIGHV010000003">
    <property type="protein sequence ID" value="MFG6430076.1"/>
    <property type="molecule type" value="Genomic_DNA"/>
</dbReference>
<protein>
    <submittedName>
        <fullName evidence="2">Uncharacterized protein</fullName>
    </submittedName>
</protein>
<feature type="compositionally biased region" description="Polar residues" evidence="1">
    <location>
        <begin position="1"/>
        <end position="18"/>
    </location>
</feature>
<keyword evidence="3" id="KW-1185">Reference proteome</keyword>
<comment type="caution">
    <text evidence="2">The sequence shown here is derived from an EMBL/GenBank/DDBJ whole genome shotgun (WGS) entry which is preliminary data.</text>
</comment>
<sequence>MAQLGKATQQASKAANHSMQRKTIRRLPVVVGLDASQHQHAAPLNASLPPLFTISVCKAEIANPGSRRTACSGRWSPSRATFQPAWLTPLLISAVPGNQRVQGIAIPHWRDALKALR</sequence>
<reference evidence="2 3" key="1">
    <citation type="submission" date="2024-08" db="EMBL/GenBank/DDBJ databases">
        <authorList>
            <person name="Lu H."/>
        </authorList>
    </citation>
    <scope>NUCLEOTIDE SEQUENCE [LARGE SCALE GENOMIC DNA]</scope>
    <source>
        <strain evidence="2 3">LYH14W</strain>
    </source>
</reference>
<dbReference type="RefSeq" id="WP_394478068.1">
    <property type="nucleotide sequence ID" value="NZ_JBIGHV010000003.1"/>
</dbReference>